<accession>K0T1A0</accession>
<dbReference type="OrthoDB" id="51079at2759"/>
<sequence length="78" mass="8178">MKKLPAAALSTVALSAGQAMGLLFDPTAPVFGCVDSNGAVLYEHNAPRVLDGVSTERDDYTLLLRPMIKTTDAAGITE</sequence>
<comment type="caution">
    <text evidence="1">The sequence shown here is derived from an EMBL/GenBank/DDBJ whole genome shotgun (WGS) entry which is preliminary data.</text>
</comment>
<evidence type="ECO:0000313" key="1">
    <source>
        <dbReference type="EMBL" id="EJK71525.1"/>
    </source>
</evidence>
<organism evidence="1 2">
    <name type="scientific">Thalassiosira oceanica</name>
    <name type="common">Marine diatom</name>
    <dbReference type="NCBI Taxonomy" id="159749"/>
    <lineage>
        <taxon>Eukaryota</taxon>
        <taxon>Sar</taxon>
        <taxon>Stramenopiles</taxon>
        <taxon>Ochrophyta</taxon>
        <taxon>Bacillariophyta</taxon>
        <taxon>Coscinodiscophyceae</taxon>
        <taxon>Thalassiosirophycidae</taxon>
        <taxon>Thalassiosirales</taxon>
        <taxon>Thalassiosiraceae</taxon>
        <taxon>Thalassiosira</taxon>
    </lineage>
</organism>
<keyword evidence="2" id="KW-1185">Reference proteome</keyword>
<dbReference type="Proteomes" id="UP000266841">
    <property type="component" value="Unassembled WGS sequence"/>
</dbReference>
<dbReference type="AlphaFoldDB" id="K0T1A0"/>
<reference evidence="1 2" key="1">
    <citation type="journal article" date="2012" name="Genome Biol.">
        <title>Genome and low-iron response of an oceanic diatom adapted to chronic iron limitation.</title>
        <authorList>
            <person name="Lommer M."/>
            <person name="Specht M."/>
            <person name="Roy A.S."/>
            <person name="Kraemer L."/>
            <person name="Andreson R."/>
            <person name="Gutowska M.A."/>
            <person name="Wolf J."/>
            <person name="Bergner S.V."/>
            <person name="Schilhabel M.B."/>
            <person name="Klostermeier U.C."/>
            <person name="Beiko R.G."/>
            <person name="Rosenstiel P."/>
            <person name="Hippler M."/>
            <person name="Laroche J."/>
        </authorList>
    </citation>
    <scope>NUCLEOTIDE SEQUENCE [LARGE SCALE GENOMIC DNA]</scope>
    <source>
        <strain evidence="1 2">CCMP1005</strain>
    </source>
</reference>
<proteinExistence type="predicted"/>
<gene>
    <name evidence="1" type="ORF">THAOC_07024</name>
</gene>
<name>K0T1A0_THAOC</name>
<dbReference type="EMBL" id="AGNL01007121">
    <property type="protein sequence ID" value="EJK71525.1"/>
    <property type="molecule type" value="Genomic_DNA"/>
</dbReference>
<evidence type="ECO:0000313" key="2">
    <source>
        <dbReference type="Proteomes" id="UP000266841"/>
    </source>
</evidence>
<feature type="non-terminal residue" evidence="1">
    <location>
        <position position="78"/>
    </location>
</feature>
<protein>
    <submittedName>
        <fullName evidence="1">Uncharacterized protein</fullName>
    </submittedName>
</protein>